<dbReference type="AlphaFoldDB" id="A0A0L7RIT5"/>
<keyword evidence="3" id="KW-1185">Reference proteome</keyword>
<reference evidence="2 3" key="1">
    <citation type="submission" date="2015-07" db="EMBL/GenBank/DDBJ databases">
        <title>The genome of Habropoda laboriosa.</title>
        <authorList>
            <person name="Pan H."/>
            <person name="Kapheim K."/>
        </authorList>
    </citation>
    <scope>NUCLEOTIDE SEQUENCE [LARGE SCALE GENOMIC DNA]</scope>
    <source>
        <strain evidence="2">0110345459</strain>
    </source>
</reference>
<gene>
    <name evidence="2" type="ORF">WH47_06784</name>
</gene>
<feature type="region of interest" description="Disordered" evidence="1">
    <location>
        <begin position="268"/>
        <end position="326"/>
    </location>
</feature>
<feature type="region of interest" description="Disordered" evidence="1">
    <location>
        <begin position="217"/>
        <end position="241"/>
    </location>
</feature>
<feature type="compositionally biased region" description="Basic and acidic residues" evidence="1">
    <location>
        <begin position="297"/>
        <end position="308"/>
    </location>
</feature>
<name>A0A0L7RIT5_9HYME</name>
<proteinExistence type="predicted"/>
<evidence type="ECO:0000313" key="3">
    <source>
        <dbReference type="Proteomes" id="UP000053825"/>
    </source>
</evidence>
<feature type="compositionally biased region" description="Basic and acidic residues" evidence="1">
    <location>
        <begin position="223"/>
        <end position="241"/>
    </location>
</feature>
<accession>A0A0L7RIT5</accession>
<dbReference type="Proteomes" id="UP000053825">
    <property type="component" value="Unassembled WGS sequence"/>
</dbReference>
<dbReference type="EMBL" id="KQ414583">
    <property type="protein sequence ID" value="KOC70744.1"/>
    <property type="molecule type" value="Genomic_DNA"/>
</dbReference>
<feature type="compositionally biased region" description="Low complexity" evidence="1">
    <location>
        <begin position="272"/>
        <end position="284"/>
    </location>
</feature>
<evidence type="ECO:0000256" key="1">
    <source>
        <dbReference type="SAM" id="MobiDB-lite"/>
    </source>
</evidence>
<sequence>MVFLLTGDYIGGRKSFYGRNGEINRGTDWLQKREEATKGETNGVRKRCEFVKEKERGERSRKLVTRSDRYRYRESSLPISYDTITIENSPRSVVEEKKKEEEENKSVQKAEEDFFFVHVARYAAAMPSHVASKVVGSDRGVHAVEPATIISQTLGQRIEPFRMCRVARGVLSNLFQPSMFTLSLSDHRAISKEKEEEIRICHPTCDQGGFGCAQAKGRKASLKSKEKNPESGPERSRREEQVVVATPVVGALMHLCIHISVVSALETNGKKSSSSSFAESSTATRTRRRTMVPRHSSLCEKNEEERRPWSRRKGGKRGGGRKVAPE</sequence>
<evidence type="ECO:0000313" key="2">
    <source>
        <dbReference type="EMBL" id="KOC70744.1"/>
    </source>
</evidence>
<organism evidence="2 3">
    <name type="scientific">Habropoda laboriosa</name>
    <dbReference type="NCBI Taxonomy" id="597456"/>
    <lineage>
        <taxon>Eukaryota</taxon>
        <taxon>Metazoa</taxon>
        <taxon>Ecdysozoa</taxon>
        <taxon>Arthropoda</taxon>
        <taxon>Hexapoda</taxon>
        <taxon>Insecta</taxon>
        <taxon>Pterygota</taxon>
        <taxon>Neoptera</taxon>
        <taxon>Endopterygota</taxon>
        <taxon>Hymenoptera</taxon>
        <taxon>Apocrita</taxon>
        <taxon>Aculeata</taxon>
        <taxon>Apoidea</taxon>
        <taxon>Anthophila</taxon>
        <taxon>Apidae</taxon>
        <taxon>Habropoda</taxon>
    </lineage>
</organism>
<protein>
    <submittedName>
        <fullName evidence="2">Uncharacterized protein</fullName>
    </submittedName>
</protein>
<feature type="compositionally biased region" description="Basic residues" evidence="1">
    <location>
        <begin position="309"/>
        <end position="320"/>
    </location>
</feature>